<accession>A0ABM8AYX8</accession>
<keyword evidence="1" id="KW-1133">Transmembrane helix</keyword>
<dbReference type="Proteomes" id="UP001317742">
    <property type="component" value="Chromosome"/>
</dbReference>
<gene>
    <name evidence="2" type="ORF">SYK_10950</name>
</gene>
<proteinExistence type="predicted"/>
<evidence type="ECO:0000313" key="3">
    <source>
        <dbReference type="Proteomes" id="UP001317742"/>
    </source>
</evidence>
<organism evidence="2 3">
    <name type="scientific">Pseudodesulfovibrio nedwellii</name>
    <dbReference type="NCBI Taxonomy" id="2973072"/>
    <lineage>
        <taxon>Bacteria</taxon>
        <taxon>Pseudomonadati</taxon>
        <taxon>Thermodesulfobacteriota</taxon>
        <taxon>Desulfovibrionia</taxon>
        <taxon>Desulfovibrionales</taxon>
        <taxon>Desulfovibrionaceae</taxon>
    </lineage>
</organism>
<dbReference type="EMBL" id="AP026709">
    <property type="protein sequence ID" value="BDQ36735.1"/>
    <property type="molecule type" value="Genomic_DNA"/>
</dbReference>
<keyword evidence="3" id="KW-1185">Reference proteome</keyword>
<sequence>MIERAFEWKPDTRQQPIPLLPFGSDGVLSATAIRLPSFGKRILTAFLLVRQLFTAIFSSYSYIFQLDWLFVATRFTSL</sequence>
<keyword evidence="1" id="KW-0472">Membrane</keyword>
<evidence type="ECO:0000256" key="1">
    <source>
        <dbReference type="SAM" id="Phobius"/>
    </source>
</evidence>
<name>A0ABM8AYX8_9BACT</name>
<protein>
    <submittedName>
        <fullName evidence="2">Uncharacterized protein</fullName>
    </submittedName>
</protein>
<feature type="transmembrane region" description="Helical" evidence="1">
    <location>
        <begin position="42"/>
        <end position="63"/>
    </location>
</feature>
<keyword evidence="1" id="KW-0812">Transmembrane</keyword>
<reference evidence="2 3" key="1">
    <citation type="submission" date="2022-08" db="EMBL/GenBank/DDBJ databases">
        <title>Genome Sequence of the sulphate-reducing bacterium, Pseudodesulfovibrio sp. SYK.</title>
        <authorList>
            <person name="Kondo R."/>
            <person name="Kataoka T."/>
        </authorList>
    </citation>
    <scope>NUCLEOTIDE SEQUENCE [LARGE SCALE GENOMIC DNA]</scope>
    <source>
        <strain evidence="2 3">SYK</strain>
    </source>
</reference>
<evidence type="ECO:0000313" key="2">
    <source>
        <dbReference type="EMBL" id="BDQ36735.1"/>
    </source>
</evidence>